<protein>
    <submittedName>
        <fullName evidence="2">Uncharacterized protein</fullName>
    </submittedName>
</protein>
<dbReference type="InterPro" id="IPR039370">
    <property type="entry name" value="BTF3"/>
</dbReference>
<keyword evidence="1" id="KW-1133">Transmembrane helix</keyword>
<dbReference type="PANTHER" id="PTHR10351">
    <property type="entry name" value="TRANSCRIPTION FACTOR BTF3 FAMILY MEMBER"/>
    <property type="match status" value="1"/>
</dbReference>
<comment type="caution">
    <text evidence="2">The sequence shown here is derived from an EMBL/GenBank/DDBJ whole genome shotgun (WGS) entry which is preliminary data.</text>
</comment>
<dbReference type="Proteomes" id="UP001177140">
    <property type="component" value="Unassembled WGS sequence"/>
</dbReference>
<evidence type="ECO:0000313" key="3">
    <source>
        <dbReference type="Proteomes" id="UP001177140"/>
    </source>
</evidence>
<evidence type="ECO:0000256" key="1">
    <source>
        <dbReference type="SAM" id="Phobius"/>
    </source>
</evidence>
<sequence length="164" mass="18436">MQMNIEKLQKMAGAHALVEMEALEEPFTLKTVFLHVFIVNHLHLYSSELSIFILSVVQALTAANTWVVSGSPQTKRPNNLDNLRKLAEQFQRQMPGGVGGVPETIPKEDDDDVPDLVAGETFDAAAKEEKTHVYRYCKGHTSLQFLLLYFVVANEFMLIPLFCV</sequence>
<proteinExistence type="predicted"/>
<keyword evidence="1" id="KW-0812">Transmembrane</keyword>
<feature type="transmembrane region" description="Helical" evidence="1">
    <location>
        <begin position="145"/>
        <end position="162"/>
    </location>
</feature>
<accession>A0AA41SBE5</accession>
<name>A0AA41SBE5_PAPNU</name>
<keyword evidence="1" id="KW-0472">Membrane</keyword>
<reference evidence="2" key="1">
    <citation type="submission" date="2022-03" db="EMBL/GenBank/DDBJ databases">
        <title>A functionally conserved STORR gene fusion in Papaver species that diverged 16.8 million years ago.</title>
        <authorList>
            <person name="Catania T."/>
        </authorList>
    </citation>
    <scope>NUCLEOTIDE SEQUENCE</scope>
    <source>
        <strain evidence="2">S-191538</strain>
    </source>
</reference>
<gene>
    <name evidence="2" type="ORF">MKW94_019483</name>
</gene>
<evidence type="ECO:0000313" key="2">
    <source>
        <dbReference type="EMBL" id="MCL7036412.1"/>
    </source>
</evidence>
<dbReference type="EMBL" id="JAJJMA010167651">
    <property type="protein sequence ID" value="MCL7036412.1"/>
    <property type="molecule type" value="Genomic_DNA"/>
</dbReference>
<dbReference type="AlphaFoldDB" id="A0AA41SBE5"/>
<keyword evidence="3" id="KW-1185">Reference proteome</keyword>
<organism evidence="2 3">
    <name type="scientific">Papaver nudicaule</name>
    <name type="common">Iceland poppy</name>
    <dbReference type="NCBI Taxonomy" id="74823"/>
    <lineage>
        <taxon>Eukaryota</taxon>
        <taxon>Viridiplantae</taxon>
        <taxon>Streptophyta</taxon>
        <taxon>Embryophyta</taxon>
        <taxon>Tracheophyta</taxon>
        <taxon>Spermatophyta</taxon>
        <taxon>Magnoliopsida</taxon>
        <taxon>Ranunculales</taxon>
        <taxon>Papaveraceae</taxon>
        <taxon>Papaveroideae</taxon>
        <taxon>Papaver</taxon>
    </lineage>
</organism>